<dbReference type="InterPro" id="IPR010368">
    <property type="entry name" value="Com_YlbF"/>
</dbReference>
<dbReference type="AlphaFoldDB" id="A0A1G9ZTG9"/>
<dbReference type="RefSeq" id="WP_090839741.1">
    <property type="nucleotide sequence ID" value="NZ_FNIL01000001.1"/>
</dbReference>
<dbReference type="InterPro" id="IPR023378">
    <property type="entry name" value="YheA/YmcA-like_dom_sf"/>
</dbReference>
<dbReference type="Proteomes" id="UP000198778">
    <property type="component" value="Unassembled WGS sequence"/>
</dbReference>
<dbReference type="Pfam" id="PF06133">
    <property type="entry name" value="Com_YlbF"/>
    <property type="match status" value="1"/>
</dbReference>
<name>A0A1G9ZTG9_9BACI</name>
<dbReference type="PANTHER" id="PTHR38448:SF2">
    <property type="entry name" value="REGULATORY PROTEIN YLBF"/>
    <property type="match status" value="1"/>
</dbReference>
<gene>
    <name evidence="1" type="ORF">SAMN04488053_101227</name>
</gene>
<dbReference type="Gene3D" id="1.20.1500.10">
    <property type="entry name" value="YheA/YmcA-like"/>
    <property type="match status" value="1"/>
</dbReference>
<evidence type="ECO:0000313" key="2">
    <source>
        <dbReference type="Proteomes" id="UP000198778"/>
    </source>
</evidence>
<dbReference type="InterPro" id="IPR052767">
    <property type="entry name" value="Bact_com_dev_regulator"/>
</dbReference>
<organism evidence="1 2">
    <name type="scientific">Alkalicoccus daliensis</name>
    <dbReference type="NCBI Taxonomy" id="745820"/>
    <lineage>
        <taxon>Bacteria</taxon>
        <taxon>Bacillati</taxon>
        <taxon>Bacillota</taxon>
        <taxon>Bacilli</taxon>
        <taxon>Bacillales</taxon>
        <taxon>Bacillaceae</taxon>
        <taxon>Alkalicoccus</taxon>
    </lineage>
</organism>
<protein>
    <submittedName>
        <fullName evidence="1">Cell fate regulator YlbF, YheA/YmcA/DUF963 family (Controls sporulation, competence, biofilm development)</fullName>
    </submittedName>
</protein>
<proteinExistence type="predicted"/>
<dbReference type="OrthoDB" id="2157513at2"/>
<evidence type="ECO:0000313" key="1">
    <source>
        <dbReference type="EMBL" id="SDN24395.1"/>
    </source>
</evidence>
<sequence length="146" mass="16214">MMTMTDVSLAHAAQDLSEHISDSQVFKTYIETKTIVQNNAEAQEKIKHFQNLKIKYEEVQRFGKYHPDFRTITAEVREYKRQLDTDPLIAAFKTAEKELHELLSEISLLIANQVSPNIKVPTGNPFFDAQSSCSGGCGSGGSCGCG</sequence>
<dbReference type="STRING" id="745820.SAMN04488053_101227"/>
<dbReference type="PANTHER" id="PTHR38448">
    <property type="entry name" value="REGULATORY PROTEIN YLBF-RELATED"/>
    <property type="match status" value="1"/>
</dbReference>
<dbReference type="SUPFAM" id="SSF158622">
    <property type="entry name" value="YheA/YmcA-like"/>
    <property type="match status" value="1"/>
</dbReference>
<dbReference type="EMBL" id="FNIL01000001">
    <property type="protein sequence ID" value="SDN24395.1"/>
    <property type="molecule type" value="Genomic_DNA"/>
</dbReference>
<keyword evidence="2" id="KW-1185">Reference proteome</keyword>
<reference evidence="2" key="1">
    <citation type="submission" date="2016-10" db="EMBL/GenBank/DDBJ databases">
        <authorList>
            <person name="Varghese N."/>
            <person name="Submissions S."/>
        </authorList>
    </citation>
    <scope>NUCLEOTIDE SEQUENCE [LARGE SCALE GENOMIC DNA]</scope>
    <source>
        <strain evidence="2">CGMCC 1.10369</strain>
    </source>
</reference>
<accession>A0A1G9ZTG9</accession>